<evidence type="ECO:0000256" key="3">
    <source>
        <dbReference type="ARBA" id="ARBA00022670"/>
    </source>
</evidence>
<keyword evidence="6 9" id="KW-0378">Hydrolase</keyword>
<evidence type="ECO:0000256" key="10">
    <source>
        <dbReference type="RuleBase" id="RU004181"/>
    </source>
</evidence>
<comment type="similarity">
    <text evidence="1 9 10">Belongs to the peptidase A8 family.</text>
</comment>
<dbReference type="HAMAP" id="MF_00161">
    <property type="entry name" value="LspA"/>
    <property type="match status" value="1"/>
</dbReference>
<evidence type="ECO:0000313" key="12">
    <source>
        <dbReference type="Proteomes" id="UP000293874"/>
    </source>
</evidence>
<keyword evidence="4 9" id="KW-0812">Transmembrane</keyword>
<dbReference type="PANTHER" id="PTHR33695:SF1">
    <property type="entry name" value="LIPOPROTEIN SIGNAL PEPTIDASE"/>
    <property type="match status" value="1"/>
</dbReference>
<protein>
    <recommendedName>
        <fullName evidence="9">Lipoprotein signal peptidase</fullName>
        <ecNumber evidence="9">3.4.23.36</ecNumber>
    </recommendedName>
    <alternativeName>
        <fullName evidence="9">Prolipoprotein signal peptidase</fullName>
    </alternativeName>
    <alternativeName>
        <fullName evidence="9">Signal peptidase II</fullName>
        <shortName evidence="9">SPase II</shortName>
    </alternativeName>
</protein>
<dbReference type="InterPro" id="IPR001872">
    <property type="entry name" value="Peptidase_A8"/>
</dbReference>
<evidence type="ECO:0000256" key="5">
    <source>
        <dbReference type="ARBA" id="ARBA00022750"/>
    </source>
</evidence>
<evidence type="ECO:0000256" key="1">
    <source>
        <dbReference type="ARBA" id="ARBA00006139"/>
    </source>
</evidence>
<evidence type="ECO:0000256" key="4">
    <source>
        <dbReference type="ARBA" id="ARBA00022692"/>
    </source>
</evidence>
<comment type="subcellular location">
    <subcellularLocation>
        <location evidence="9">Cell membrane</location>
        <topology evidence="9">Multi-pass membrane protein</topology>
    </subcellularLocation>
</comment>
<accession>A0A4Q7MUR6</accession>
<keyword evidence="5 9" id="KW-0064">Aspartyl protease</keyword>
<dbReference type="GO" id="GO:0005886">
    <property type="term" value="C:plasma membrane"/>
    <property type="evidence" value="ECO:0007669"/>
    <property type="project" value="UniProtKB-SubCell"/>
</dbReference>
<evidence type="ECO:0000313" key="11">
    <source>
        <dbReference type="EMBL" id="RZS72397.1"/>
    </source>
</evidence>
<dbReference type="GO" id="GO:0004190">
    <property type="term" value="F:aspartic-type endopeptidase activity"/>
    <property type="evidence" value="ECO:0007669"/>
    <property type="project" value="UniProtKB-UniRule"/>
</dbReference>
<gene>
    <name evidence="9" type="primary">lspA</name>
    <name evidence="11" type="ORF">EV199_4316</name>
</gene>
<keyword evidence="8 9" id="KW-0472">Membrane</keyword>
<dbReference type="OrthoDB" id="9810259at2"/>
<evidence type="ECO:0000256" key="2">
    <source>
        <dbReference type="ARBA" id="ARBA00022475"/>
    </source>
</evidence>
<dbReference type="UniPathway" id="UPA00665"/>
<comment type="catalytic activity">
    <reaction evidence="9">
        <text>Release of signal peptides from bacterial membrane prolipoproteins. Hydrolyzes -Xaa-Yaa-Zaa-|-(S,diacylglyceryl)Cys-, in which Xaa is hydrophobic (preferably Leu), and Yaa (Ala or Ser) and Zaa (Gly or Ala) have small, neutral side chains.</text>
        <dbReference type="EC" id="3.4.23.36"/>
    </reaction>
</comment>
<dbReference type="GO" id="GO:0006508">
    <property type="term" value="P:proteolysis"/>
    <property type="evidence" value="ECO:0007669"/>
    <property type="project" value="UniProtKB-KW"/>
</dbReference>
<dbReference type="RefSeq" id="WP_127128738.1">
    <property type="nucleotide sequence ID" value="NZ_CP042431.1"/>
</dbReference>
<dbReference type="PRINTS" id="PR00781">
    <property type="entry name" value="LIPOSIGPTASE"/>
</dbReference>
<dbReference type="PANTHER" id="PTHR33695">
    <property type="entry name" value="LIPOPROTEIN SIGNAL PEPTIDASE"/>
    <property type="match status" value="1"/>
</dbReference>
<dbReference type="EMBL" id="SGXA01000002">
    <property type="protein sequence ID" value="RZS72397.1"/>
    <property type="molecule type" value="Genomic_DNA"/>
</dbReference>
<evidence type="ECO:0000256" key="8">
    <source>
        <dbReference type="ARBA" id="ARBA00023136"/>
    </source>
</evidence>
<comment type="caution">
    <text evidence="9">Lacks conserved residue(s) required for the propagation of feature annotation.</text>
</comment>
<comment type="pathway">
    <text evidence="9">Protein modification; lipoprotein biosynthesis (signal peptide cleavage).</text>
</comment>
<proteinExistence type="inferred from homology"/>
<feature type="transmembrane region" description="Helical" evidence="9">
    <location>
        <begin position="63"/>
        <end position="83"/>
    </location>
</feature>
<dbReference type="Pfam" id="PF01252">
    <property type="entry name" value="Peptidase_A8"/>
    <property type="match status" value="1"/>
</dbReference>
<dbReference type="Proteomes" id="UP000293874">
    <property type="component" value="Unassembled WGS sequence"/>
</dbReference>
<comment type="function">
    <text evidence="9">This protein specifically catalyzes the removal of signal peptides from prolipoproteins.</text>
</comment>
<keyword evidence="3 9" id="KW-0645">Protease</keyword>
<comment type="caution">
    <text evidence="11">The sequence shown here is derived from an EMBL/GenBank/DDBJ whole genome shotgun (WGS) entry which is preliminary data.</text>
</comment>
<evidence type="ECO:0000256" key="7">
    <source>
        <dbReference type="ARBA" id="ARBA00022989"/>
    </source>
</evidence>
<feature type="transmembrane region" description="Helical" evidence="9">
    <location>
        <begin position="95"/>
        <end position="119"/>
    </location>
</feature>
<keyword evidence="2 9" id="KW-1003">Cell membrane</keyword>
<feature type="active site" evidence="9">
    <location>
        <position position="184"/>
    </location>
</feature>
<dbReference type="NCBIfam" id="NF011369">
    <property type="entry name" value="PRK14788.1"/>
    <property type="match status" value="1"/>
</dbReference>
<sequence length="226" mass="25557">MKIRTVVLTILAIIFIDQALKIWVKTSMTYGWNGQIYLLGNWFRLFFIENEGMAWGWKFGGEFGKIALTLFRLVAVIFGVFYIRNIVRRKYHRGFIICVAMIFAGALGNLIDSMFYGMIFSASADGLPNAVLFPPGGGYASFLHGKVVDMLYVPIIENKTMPSWVPFWGGETFTFFSPIFNIADASISVGVIVILLFQRRFFKKDSESEQSTLLDPVKPNDTVQIS</sequence>
<evidence type="ECO:0000256" key="6">
    <source>
        <dbReference type="ARBA" id="ARBA00022801"/>
    </source>
</evidence>
<dbReference type="EC" id="3.4.23.36" evidence="9"/>
<evidence type="ECO:0000256" key="9">
    <source>
        <dbReference type="HAMAP-Rule" id="MF_00161"/>
    </source>
</evidence>
<keyword evidence="7 9" id="KW-1133">Transmembrane helix</keyword>
<organism evidence="11 12">
    <name type="scientific">Pseudobacter ginsenosidimutans</name>
    <dbReference type="NCBI Taxonomy" id="661488"/>
    <lineage>
        <taxon>Bacteria</taxon>
        <taxon>Pseudomonadati</taxon>
        <taxon>Bacteroidota</taxon>
        <taxon>Chitinophagia</taxon>
        <taxon>Chitinophagales</taxon>
        <taxon>Chitinophagaceae</taxon>
        <taxon>Pseudobacter</taxon>
    </lineage>
</organism>
<keyword evidence="12" id="KW-1185">Reference proteome</keyword>
<reference evidence="11 12" key="1">
    <citation type="submission" date="2019-02" db="EMBL/GenBank/DDBJ databases">
        <title>Genomic Encyclopedia of Type Strains, Phase IV (KMG-IV): sequencing the most valuable type-strain genomes for metagenomic binning, comparative biology and taxonomic classification.</title>
        <authorList>
            <person name="Goeker M."/>
        </authorList>
    </citation>
    <scope>NUCLEOTIDE SEQUENCE [LARGE SCALE GENOMIC DNA]</scope>
    <source>
        <strain evidence="11 12">DSM 18116</strain>
    </source>
</reference>
<dbReference type="AlphaFoldDB" id="A0A4Q7MUR6"/>
<feature type="transmembrane region" description="Helical" evidence="9">
    <location>
        <begin position="175"/>
        <end position="197"/>
    </location>
</feature>
<name>A0A4Q7MUR6_9BACT</name>
<feature type="active site" evidence="9">
    <location>
        <position position="149"/>
    </location>
</feature>